<accession>A0A6P8IPB4</accession>
<evidence type="ECO:0000256" key="6">
    <source>
        <dbReference type="ARBA" id="ARBA00022989"/>
    </source>
</evidence>
<keyword evidence="7" id="KW-0072">Autophagy</keyword>
<evidence type="ECO:0000256" key="9">
    <source>
        <dbReference type="SAM" id="MobiDB-lite"/>
    </source>
</evidence>
<evidence type="ECO:0000313" key="13">
    <source>
        <dbReference type="RefSeq" id="XP_031568692.1"/>
    </source>
</evidence>
<evidence type="ECO:0000256" key="1">
    <source>
        <dbReference type="ARBA" id="ARBA00004477"/>
    </source>
</evidence>
<dbReference type="InParanoid" id="A0A6P8IPB4"/>
<dbReference type="AlphaFoldDB" id="A0A6P8IPB4"/>
<dbReference type="OrthoDB" id="10029527at2759"/>
<feature type="region of interest" description="Disordered" evidence="9">
    <location>
        <begin position="415"/>
        <end position="444"/>
    </location>
</feature>
<dbReference type="RefSeq" id="XP_031568692.1">
    <property type="nucleotide sequence ID" value="XM_031712832.1"/>
</dbReference>
<comment type="subcellular location">
    <subcellularLocation>
        <location evidence="1">Endoplasmic reticulum membrane</location>
        <topology evidence="1">Multi-pass membrane protein</topology>
    </subcellularLocation>
</comment>
<keyword evidence="6 10" id="KW-1133">Transmembrane helix</keyword>
<evidence type="ECO:0000259" key="11">
    <source>
        <dbReference type="Pfam" id="PF24456"/>
    </source>
</evidence>
<keyword evidence="8 10" id="KW-0472">Membrane</keyword>
<dbReference type="KEGG" id="aten:116303306"/>
<dbReference type="GeneID" id="116303306"/>
<gene>
    <name evidence="13" type="primary">LOC116303306</name>
</gene>
<feature type="compositionally biased region" description="Polar residues" evidence="9">
    <location>
        <begin position="435"/>
        <end position="444"/>
    </location>
</feature>
<proteinExistence type="inferred from homology"/>
<reference evidence="13" key="1">
    <citation type="submission" date="2025-08" db="UniProtKB">
        <authorList>
            <consortium name="RefSeq"/>
        </authorList>
    </citation>
    <scope>IDENTIFICATION</scope>
    <source>
        <tissue evidence="13">Tentacle</tissue>
    </source>
</reference>
<feature type="domain" description="RETREG1-3/ARL6IP-like N-terminal reticulon-homology" evidence="11">
    <location>
        <begin position="39"/>
        <end position="208"/>
    </location>
</feature>
<keyword evidence="12" id="KW-1185">Reference proteome</keyword>
<feature type="region of interest" description="Disordered" evidence="9">
    <location>
        <begin position="239"/>
        <end position="261"/>
    </location>
</feature>
<organism evidence="12 13">
    <name type="scientific">Actinia tenebrosa</name>
    <name type="common">Australian red waratah sea anemone</name>
    <dbReference type="NCBI Taxonomy" id="6105"/>
    <lineage>
        <taxon>Eukaryota</taxon>
        <taxon>Metazoa</taxon>
        <taxon>Cnidaria</taxon>
        <taxon>Anthozoa</taxon>
        <taxon>Hexacorallia</taxon>
        <taxon>Actiniaria</taxon>
        <taxon>Actiniidae</taxon>
        <taxon>Actinia</taxon>
    </lineage>
</organism>
<keyword evidence="4 10" id="KW-0812">Transmembrane</keyword>
<feature type="compositionally biased region" description="Polar residues" evidence="9">
    <location>
        <begin position="415"/>
        <end position="426"/>
    </location>
</feature>
<dbReference type="PANTHER" id="PTHR28659">
    <property type="entry name" value="RETICULON-LIKE PROTEIN"/>
    <property type="match status" value="1"/>
</dbReference>
<sequence length="491" mass="55921">MATRENEPDNTTEQIIEDDYLQDPDPHQKRVEIFFKPLEAKWDFVRDVLLWKKPVYSLAIFIVVNGIFSFFASGNFRLFLIINAIVGLCLCSEGMRSKMASVLEQARITPEERESYEASLIFQRFCYKIALIWGFSELQLSNLKELRRNSKQKFYVVLGVFLVLASFAYQYLPWLEIFYSTLLFLYLWPPAKYHGTHRVLFGMIEPFVRPFVVHWKHSRTKRQRNQILRAKKGEDYAEDSEEEFTKEFNPEPLKGNKRKQKAAARENLGEIPTAPVIENDVVLPQRSRDAADEQQLLPQYPAISLSAETPEDVSLSFPTGMHLELPEYEENFAEGLETPGGSTVSFNSSASFLPDSQEFPSLATNADTWDLDDDDLAIGLDFPDIDDKDYHSSTESLNDYIEKTGKSSQNRVLKHSSQQRAMGNQQVKRRAKKQTPMTSSQQSDIVTDGCDFEMLDKSEIDDMDETIGNEGRAGAGAGSSLGKFVGKFLGL</sequence>
<dbReference type="FunCoup" id="A0A6P8IPB4">
    <property type="interactions" value="2035"/>
</dbReference>
<dbReference type="GO" id="GO:0061709">
    <property type="term" value="P:reticulophagy"/>
    <property type="evidence" value="ECO:0007669"/>
    <property type="project" value="InterPro"/>
</dbReference>
<dbReference type="GO" id="GO:0005789">
    <property type="term" value="C:endoplasmic reticulum membrane"/>
    <property type="evidence" value="ECO:0007669"/>
    <property type="project" value="UniProtKB-SubCell"/>
</dbReference>
<dbReference type="Proteomes" id="UP000515163">
    <property type="component" value="Unplaced"/>
</dbReference>
<feature type="transmembrane region" description="Helical" evidence="10">
    <location>
        <begin position="55"/>
        <end position="72"/>
    </location>
</feature>
<evidence type="ECO:0000256" key="2">
    <source>
        <dbReference type="ARBA" id="ARBA00006299"/>
    </source>
</evidence>
<dbReference type="InterPro" id="IPR043384">
    <property type="entry name" value="RETREG1/3"/>
</dbReference>
<dbReference type="Pfam" id="PF24456">
    <property type="entry name" value="RHD_RETREG1-3"/>
    <property type="match status" value="1"/>
</dbReference>
<evidence type="ECO:0000256" key="4">
    <source>
        <dbReference type="ARBA" id="ARBA00022692"/>
    </source>
</evidence>
<evidence type="ECO:0000256" key="10">
    <source>
        <dbReference type="SAM" id="Phobius"/>
    </source>
</evidence>
<keyword evidence="3" id="KW-0597">Phosphoprotein</keyword>
<evidence type="ECO:0000256" key="5">
    <source>
        <dbReference type="ARBA" id="ARBA00022824"/>
    </source>
</evidence>
<keyword evidence="5" id="KW-0256">Endoplasmic reticulum</keyword>
<name>A0A6P8IPB4_ACTTE</name>
<comment type="similarity">
    <text evidence="2">Belongs to the RETREG family.</text>
</comment>
<evidence type="ECO:0000256" key="8">
    <source>
        <dbReference type="ARBA" id="ARBA00023136"/>
    </source>
</evidence>
<dbReference type="InterPro" id="IPR057282">
    <property type="entry name" value="RETREG1-3-like_RHD"/>
</dbReference>
<evidence type="ECO:0000256" key="3">
    <source>
        <dbReference type="ARBA" id="ARBA00022553"/>
    </source>
</evidence>
<feature type="transmembrane region" description="Helical" evidence="10">
    <location>
        <begin position="154"/>
        <end position="171"/>
    </location>
</feature>
<evidence type="ECO:0000313" key="12">
    <source>
        <dbReference type="Proteomes" id="UP000515163"/>
    </source>
</evidence>
<protein>
    <submittedName>
        <fullName evidence="13">Reticulophagy regulator 3-like</fullName>
    </submittedName>
</protein>
<dbReference type="PANTHER" id="PTHR28659:SF2">
    <property type="entry name" value="RETICULON-LIKE PROTEIN"/>
    <property type="match status" value="1"/>
</dbReference>
<evidence type="ECO:0000256" key="7">
    <source>
        <dbReference type="ARBA" id="ARBA00023006"/>
    </source>
</evidence>